<name>A0A7M7MH75_VARDE</name>
<dbReference type="Proteomes" id="UP000594260">
    <property type="component" value="Unplaced"/>
</dbReference>
<dbReference type="Gene3D" id="3.30.70.330">
    <property type="match status" value="1"/>
</dbReference>
<feature type="region of interest" description="Disordered" evidence="1">
    <location>
        <begin position="165"/>
        <end position="189"/>
    </location>
</feature>
<feature type="compositionally biased region" description="Basic and acidic residues" evidence="1">
    <location>
        <begin position="166"/>
        <end position="176"/>
    </location>
</feature>
<dbReference type="InterPro" id="IPR001374">
    <property type="entry name" value="R3H_dom"/>
</dbReference>
<dbReference type="Pfam" id="PF01424">
    <property type="entry name" value="R3H"/>
    <property type="match status" value="1"/>
</dbReference>
<sequence>MPKSSSLSKTSDSSLTLGGRYLTVEERALLYQVDCDVTSFVSKKAKLTSISDTRLCETAESNNPCEDEVLLLPSLSPRRRFLVHSLIQKQYWRLVTFSIGEGNSRATVICFRETLIRAIQNGQCQHAKVLENFSDLTCLTKKPTGNHEIVQFPEQNECRSIALKDSSPETRSKLTTKEAGNGNGGARREFPQKQLYVPPKARMKTKRTHCEHKPTIDENTVSCEMAEAKDNYGNIQKELEDHVTLTDDLTCDGDVALPAEEDSWETKFNDAGEPTCPEAMRELELALGKVKVSRPKIINYLEFTPADADKRRFDDVKDGAEMGHVLELYGFPAEFRTRELVAFLKGVGGSPEIRWVDDEHALAVFSTTAAARNALNQTKDGIAYIFRLFYRMGLLNGDH</sequence>
<dbReference type="PROSITE" id="PS51061">
    <property type="entry name" value="R3H"/>
    <property type="match status" value="1"/>
</dbReference>
<evidence type="ECO:0000313" key="3">
    <source>
        <dbReference type="EnsemblMetazoa" id="XP_022661821"/>
    </source>
</evidence>
<dbReference type="RefSeq" id="XP_022661821.1">
    <property type="nucleotide sequence ID" value="XM_022806086.1"/>
</dbReference>
<reference evidence="3" key="1">
    <citation type="submission" date="2021-01" db="UniProtKB">
        <authorList>
            <consortium name="EnsemblMetazoa"/>
        </authorList>
    </citation>
    <scope>IDENTIFICATION</scope>
</reference>
<feature type="domain" description="R3H" evidence="2">
    <location>
        <begin position="45"/>
        <end position="113"/>
    </location>
</feature>
<dbReference type="AlphaFoldDB" id="A0A7M7MH75"/>
<dbReference type="PANTHER" id="PTHR21678:SF0">
    <property type="entry name" value="C3H1-TYPE DOMAIN-CONTAINING PROTEIN"/>
    <property type="match status" value="1"/>
</dbReference>
<dbReference type="InterPro" id="IPR036867">
    <property type="entry name" value="R3H_dom_sf"/>
</dbReference>
<organism evidence="3 4">
    <name type="scientific">Varroa destructor</name>
    <name type="common">Honeybee mite</name>
    <dbReference type="NCBI Taxonomy" id="109461"/>
    <lineage>
        <taxon>Eukaryota</taxon>
        <taxon>Metazoa</taxon>
        <taxon>Ecdysozoa</taxon>
        <taxon>Arthropoda</taxon>
        <taxon>Chelicerata</taxon>
        <taxon>Arachnida</taxon>
        <taxon>Acari</taxon>
        <taxon>Parasitiformes</taxon>
        <taxon>Mesostigmata</taxon>
        <taxon>Gamasina</taxon>
        <taxon>Dermanyssoidea</taxon>
        <taxon>Varroidae</taxon>
        <taxon>Varroa</taxon>
    </lineage>
</organism>
<protein>
    <recommendedName>
        <fullName evidence="2">R3H domain-containing protein</fullName>
    </recommendedName>
</protein>
<dbReference type="InterPro" id="IPR012677">
    <property type="entry name" value="Nucleotide-bd_a/b_plait_sf"/>
</dbReference>
<evidence type="ECO:0000256" key="1">
    <source>
        <dbReference type="SAM" id="MobiDB-lite"/>
    </source>
</evidence>
<dbReference type="SUPFAM" id="SSF82708">
    <property type="entry name" value="R3H domain"/>
    <property type="match status" value="1"/>
</dbReference>
<dbReference type="GO" id="GO:0003676">
    <property type="term" value="F:nucleic acid binding"/>
    <property type="evidence" value="ECO:0007669"/>
    <property type="project" value="UniProtKB-UniRule"/>
</dbReference>
<evidence type="ECO:0000259" key="2">
    <source>
        <dbReference type="PROSITE" id="PS51061"/>
    </source>
</evidence>
<accession>A0A7M7MH75</accession>
<keyword evidence="4" id="KW-1185">Reference proteome</keyword>
<dbReference type="GeneID" id="111250630"/>
<dbReference type="EnsemblMetazoa" id="XM_022806086">
    <property type="protein sequence ID" value="XP_022661821"/>
    <property type="gene ID" value="LOC111250630"/>
</dbReference>
<dbReference type="PANTHER" id="PTHR21678">
    <property type="entry name" value="GROWTH INHIBITION AND DIFFERENTIATION RELATED PROTEIN 88"/>
    <property type="match status" value="1"/>
</dbReference>
<dbReference type="InterPro" id="IPR039884">
    <property type="entry name" value="R3HC1/R3HCL"/>
</dbReference>
<evidence type="ECO:0000313" key="4">
    <source>
        <dbReference type="Proteomes" id="UP000594260"/>
    </source>
</evidence>
<proteinExistence type="predicted"/>